<comment type="caution">
    <text evidence="1">The sequence shown here is derived from an EMBL/GenBank/DDBJ whole genome shotgun (WGS) entry which is preliminary data.</text>
</comment>
<dbReference type="Gene3D" id="3.40.50.300">
    <property type="entry name" value="P-loop containing nucleotide triphosphate hydrolases"/>
    <property type="match status" value="1"/>
</dbReference>
<dbReference type="GO" id="GO:0008817">
    <property type="term" value="F:corrinoid adenosyltransferase activity"/>
    <property type="evidence" value="ECO:0007669"/>
    <property type="project" value="InterPro"/>
</dbReference>
<dbReference type="STRING" id="1802424.A2480_02475"/>
<evidence type="ECO:0000313" key="2">
    <source>
        <dbReference type="Proteomes" id="UP000176988"/>
    </source>
</evidence>
<dbReference type="PANTHER" id="PTHR46638:SF1">
    <property type="entry name" value="CORRINOID ADENOSYLTRANSFERASE"/>
    <property type="match status" value="1"/>
</dbReference>
<dbReference type="PIRSF" id="PIRSF015617">
    <property type="entry name" value="Adensltrnsf_CobA"/>
    <property type="match status" value="1"/>
</dbReference>
<dbReference type="Pfam" id="PF02572">
    <property type="entry name" value="CobA_CobO_BtuR"/>
    <property type="match status" value="1"/>
</dbReference>
<reference evidence="1 2" key="1">
    <citation type="journal article" date="2016" name="Nat. Commun.">
        <title>Thousands of microbial genomes shed light on interconnected biogeochemical processes in an aquifer system.</title>
        <authorList>
            <person name="Anantharaman K."/>
            <person name="Brown C.T."/>
            <person name="Hug L.A."/>
            <person name="Sharon I."/>
            <person name="Castelle C.J."/>
            <person name="Probst A.J."/>
            <person name="Thomas B.C."/>
            <person name="Singh A."/>
            <person name="Wilkins M.J."/>
            <person name="Karaoz U."/>
            <person name="Brodie E.L."/>
            <person name="Williams K.H."/>
            <person name="Hubbard S.S."/>
            <person name="Banfield J.F."/>
        </authorList>
    </citation>
    <scope>NUCLEOTIDE SEQUENCE [LARGE SCALE GENOMIC DNA]</scope>
</reference>
<proteinExistence type="predicted"/>
<dbReference type="PANTHER" id="PTHR46638">
    <property type="entry name" value="CORRINOID ADENOSYLTRANSFERASE"/>
    <property type="match status" value="1"/>
</dbReference>
<evidence type="ECO:0008006" key="3">
    <source>
        <dbReference type="Google" id="ProtNLM"/>
    </source>
</evidence>
<dbReference type="AlphaFoldDB" id="A0A1F7WCM8"/>
<name>A0A1F7WCM8_9BACT</name>
<dbReference type="EMBL" id="MGFG01000030">
    <property type="protein sequence ID" value="OGM00553.1"/>
    <property type="molecule type" value="Genomic_DNA"/>
</dbReference>
<dbReference type="SUPFAM" id="SSF52540">
    <property type="entry name" value="P-loop containing nucleoside triphosphate hydrolases"/>
    <property type="match status" value="1"/>
</dbReference>
<accession>A0A1F7WCM8</accession>
<dbReference type="GO" id="GO:0005524">
    <property type="term" value="F:ATP binding"/>
    <property type="evidence" value="ECO:0007669"/>
    <property type="project" value="InterPro"/>
</dbReference>
<dbReference type="InterPro" id="IPR003724">
    <property type="entry name" value="CblAdoTrfase_CobA"/>
</dbReference>
<organism evidence="1 2">
    <name type="scientific">Candidatus Uhrbacteria bacterium RIFOXYC2_FULL_47_19</name>
    <dbReference type="NCBI Taxonomy" id="1802424"/>
    <lineage>
        <taxon>Bacteria</taxon>
        <taxon>Candidatus Uhriibacteriota</taxon>
    </lineage>
</organism>
<sequence>MESMKSLIQIYTGDGKGKTTAALGLAVRAVGAGKKVAIVYFDKGGEHYSERKVLAERFAGEIDFFATGQDRIDPDSGQFRFGVEQQDIDEAARGLDLVRELIQKAQHDLIVLDEINTSASLGLLPAESVIELLRNKPDSIELVLTGRNVPQSFLDQADLVTEMGLVNHYYYHGTKAREGFDF</sequence>
<dbReference type="GO" id="GO:0009236">
    <property type="term" value="P:cobalamin biosynthetic process"/>
    <property type="evidence" value="ECO:0007669"/>
    <property type="project" value="InterPro"/>
</dbReference>
<gene>
    <name evidence="1" type="ORF">A2480_02475</name>
</gene>
<protein>
    <recommendedName>
        <fullName evidence="3">Cob(I)yrinic acid a,c-diamide adenosyltransferase</fullName>
    </recommendedName>
</protein>
<dbReference type="InterPro" id="IPR027417">
    <property type="entry name" value="P-loop_NTPase"/>
</dbReference>
<dbReference type="Proteomes" id="UP000176988">
    <property type="component" value="Unassembled WGS sequence"/>
</dbReference>
<evidence type="ECO:0000313" key="1">
    <source>
        <dbReference type="EMBL" id="OGM00553.1"/>
    </source>
</evidence>